<proteinExistence type="predicted"/>
<protein>
    <recommendedName>
        <fullName evidence="4">Protein NO VEIN C-terminal domain-containing protein</fullName>
    </recommendedName>
</protein>
<name>A0A0D2XKR3_FUSOF</name>
<accession>A0A0D2XKR3</accession>
<dbReference type="PANTHER" id="PTHR32387">
    <property type="entry name" value="WU:FJ29H11"/>
    <property type="match status" value="1"/>
</dbReference>
<feature type="region of interest" description="Disordered" evidence="1">
    <location>
        <begin position="1218"/>
        <end position="1250"/>
    </location>
</feature>
<sequence>MSVIFGAQASDEAQQLIEKIAVGHGYIEAAKLDAMPPDNADDNQYTRAKAACANPGAQFIVTQDMVVIGSNEDGFTESNIKALCDFGKSTKAGTSGYIGQPDVGFKSVFTIASKVQIESGPFSFYLQHEDGDSGVGMVRPHWTEPPVLPDSVREHEAYGGLFGNRTRIILFLKDQNRDNLRSNFINQLWDTPESVLLFMRNLRSLKITVLGEDNKVQRSKDVLLDRDLFGSGTRITTKRKLGPSQLTTWNRYLVYKLTATGLPANPNRRPAPDPSANSSNAEVVLAFPVDEKGEPIIEIQKVFAFMPISETGLSVSIFVQRNVRIKQAVEDAVVTAVQDLYQLDQYGAPLLPDLEQEMYLSSGYEPQDLDILSQYGLTYMPNWAIISRLEAFTKTGDWRTRSFEDRDEDWHSRLARLILKLWNDTQNDWKTAIRGMHLIPLVSGDLKQAIINGKKCDIYDNLIEGIPIPRDLDFPMLLPAAAASPDCRKLYEVFGPKSLAVQQVREKIVSMYKDPAEVAKLDLAKSRNHLIFLYRIEPKDFINKDEQEIMVVFDQKLRIKHPKQEYVYLPGDGAVAPGKILNPPFPEGLEPPDVSLLHPAYLEDPPSPSAGNEKSWTQWLYHIIYCEEKIQLFSVRDPPAEADKTYSQEYQYLVRAWPGLTLHRLMLNFQKPEVKKQWVDDKKGSALMRRMEFLCTDAVRHPLEETLLPLPKLLERCKDCFASVESMPFLKLDEPMKDDDIPAWLAFADHCGIGTEDDTKFTLAMLGSISKTVTEMTSDISQAVTDLYLKLESEVPVGSSSAPIAVQTQITLACLWTAPDGISFYNPLRSLWSPVMERMEPGDSGKLESFFRQTLAIRDITQHDVQTENLNESNTLIVKRAFRDSSLIYLPHQATKKWYKVSECIWSSEGANQDEISLEPLYPDLLLLFVSFLDVPKMSASLIYQRLLNVENTVQPIPEIKKLLWSLLDSLTANKGSSSVFADKIRICRVFPVKLLSGEVQPMSVLGDFCINDRPVYAAALQDKVNFLDFSVEEVHRLEPVIAWLRLTGRYLSKSVTEKTSVDESQGVEDSALAEDISGKAAAFAMIAAHFSDGQPTIRSYTLPNTIRKVEVFRHPEIQSSITWYHEFKTITAPLARSGMHFQLALFSKWQFYIPQDDEDRDFCMATEFPRLLAAQLLDCPVRDVNSEAVMIVASVIRAKLSNVGRILQHYGISEAGALSNHAPEPPRTPERRRDNAAPSPSPSPAHAVIRSPVPAVSAAQVIRDATTPYQALLIQAVNVARISTFPHKNSVFDMTAISQSLAESTARSGLFRFYVGDQTEWQRMVGAAGELYVFELLSTIPNAIPGWSRDNWQSTVRHHASIHPDYNSLGSWYGTEQGDLFFDDVTGTFTSYLIEKGYLEESWRKERPEYYIEVKTTTSGRLDTPFYMSKHQCSLLVRA</sequence>
<reference evidence="2" key="2">
    <citation type="submission" date="2025-08" db="UniProtKB">
        <authorList>
            <consortium name="EnsemblFungi"/>
        </authorList>
    </citation>
    <scope>IDENTIFICATION</scope>
    <source>
        <strain evidence="2">4287 / CBS 123668 / FGSC 9935 / NRRL 34936</strain>
    </source>
</reference>
<evidence type="ECO:0008006" key="4">
    <source>
        <dbReference type="Google" id="ProtNLM"/>
    </source>
</evidence>
<reference evidence="3" key="1">
    <citation type="journal article" date="2012" name="Mol. Plant Microbe Interact.">
        <title>A highly conserved effector in Fusarium oxysporum is required for full virulence on Arabidopsis.</title>
        <authorList>
            <person name="Thatcher L.F."/>
            <person name="Gardiner D.M."/>
            <person name="Kazan K."/>
            <person name="Manners J."/>
        </authorList>
    </citation>
    <scope>NUCLEOTIDE SEQUENCE [LARGE SCALE GENOMIC DNA]</scope>
    <source>
        <strain evidence="3">Fo5176</strain>
    </source>
</reference>
<dbReference type="InterPro" id="IPR036890">
    <property type="entry name" value="HATPase_C_sf"/>
</dbReference>
<dbReference type="Proteomes" id="UP000002489">
    <property type="component" value="Unassembled WGS sequence"/>
</dbReference>
<organism evidence="2 3">
    <name type="scientific">Fusarium oxysporum (strain Fo5176)</name>
    <name type="common">Fusarium vascular wilt</name>
    <dbReference type="NCBI Taxonomy" id="660025"/>
    <lineage>
        <taxon>Eukaryota</taxon>
        <taxon>Fungi</taxon>
        <taxon>Dikarya</taxon>
        <taxon>Ascomycota</taxon>
        <taxon>Pezizomycotina</taxon>
        <taxon>Sordariomycetes</taxon>
        <taxon>Hypocreomycetidae</taxon>
        <taxon>Hypocreales</taxon>
        <taxon>Nectriaceae</taxon>
        <taxon>Fusarium</taxon>
        <taxon>Fusarium oxysporum species complex</taxon>
    </lineage>
</organism>
<dbReference type="SUPFAM" id="SSF55874">
    <property type="entry name" value="ATPase domain of HSP90 chaperone/DNA topoisomerase II/histidine kinase"/>
    <property type="match status" value="1"/>
</dbReference>
<evidence type="ECO:0000313" key="2">
    <source>
        <dbReference type="EnsemblFungi" id="FOXG_04537P0"/>
    </source>
</evidence>
<dbReference type="InterPro" id="IPR052957">
    <property type="entry name" value="Auxin_embryo_med"/>
</dbReference>
<evidence type="ECO:0000313" key="3">
    <source>
        <dbReference type="Proteomes" id="UP000002489"/>
    </source>
</evidence>
<evidence type="ECO:0000256" key="1">
    <source>
        <dbReference type="SAM" id="MobiDB-lite"/>
    </source>
</evidence>
<dbReference type="EnsemblFungi" id="FOXG_04537T0">
    <property type="protein sequence ID" value="FOXG_04537P0"/>
    <property type="gene ID" value="FOXG_04537"/>
</dbReference>
<dbReference type="Gene3D" id="3.30.565.10">
    <property type="entry name" value="Histidine kinase-like ATPase, C-terminal domain"/>
    <property type="match status" value="1"/>
</dbReference>
<dbReference type="PANTHER" id="PTHR32387:SF0">
    <property type="entry name" value="PROTEIN NO VEIN"/>
    <property type="match status" value="1"/>
</dbReference>